<feature type="domain" description="Glycosyltransferase 2-like" evidence="3">
    <location>
        <begin position="3"/>
        <end position="64"/>
    </location>
</feature>
<sequence>MFKECLDFVINQTYKNLQFVLVDDGSTDNSFAIAKEYFDKDKRIALIKKENKGLSHTRNVGLDYLAQSLVGGGGLEVFEHQSPLIVDYIHFLDSDDWLELSCIEECVNSALASQADIIWHNFFIFSEENGKIEGICQGLFENFCNEKSYTPLEVFSKLGGKSFSWAWCGMYRFYGSAKNLRFVEGVESEDVPFGMMLFSLARQVFILDKGLAFYRIRPNSISQHTLHQSGFVPKWPAHMTDIVKAFDCNPCDVRYYSFAYSACVMCIEIDKFVKSIPLELELRNKLFEMIGHRAFFAFGSITFAKDPRNCRKMLEALQEYKKYASFGSKVAYHFPRIYKILKAIKNKFLR</sequence>
<evidence type="ECO:0000256" key="2">
    <source>
        <dbReference type="ARBA" id="ARBA00022679"/>
    </source>
</evidence>
<dbReference type="PANTHER" id="PTHR22916:SF51">
    <property type="entry name" value="GLYCOSYLTRANSFERASE EPSH-RELATED"/>
    <property type="match status" value="1"/>
</dbReference>
<dbReference type="Proteomes" id="UP000256695">
    <property type="component" value="Unassembled WGS sequence"/>
</dbReference>
<evidence type="ECO:0000313" key="5">
    <source>
        <dbReference type="Proteomes" id="UP000256695"/>
    </source>
</evidence>
<keyword evidence="2" id="KW-0808">Transferase</keyword>
<keyword evidence="1" id="KW-0328">Glycosyltransferase</keyword>
<dbReference type="Pfam" id="PF00535">
    <property type="entry name" value="Glycos_transf_2"/>
    <property type="match status" value="2"/>
</dbReference>
<name>A0A3D8JA87_9HELI</name>
<dbReference type="PANTHER" id="PTHR22916">
    <property type="entry name" value="GLYCOSYLTRANSFERASE"/>
    <property type="match status" value="1"/>
</dbReference>
<evidence type="ECO:0000259" key="3">
    <source>
        <dbReference type="Pfam" id="PF00535"/>
    </source>
</evidence>
<evidence type="ECO:0000256" key="1">
    <source>
        <dbReference type="ARBA" id="ARBA00022676"/>
    </source>
</evidence>
<dbReference type="EMBL" id="NXLX01000003">
    <property type="protein sequence ID" value="RDU74342.1"/>
    <property type="molecule type" value="Genomic_DNA"/>
</dbReference>
<protein>
    <recommendedName>
        <fullName evidence="3">Glycosyltransferase 2-like domain-containing protein</fullName>
    </recommendedName>
</protein>
<organism evidence="4 5">
    <name type="scientific">Helicobacter anseris</name>
    <dbReference type="NCBI Taxonomy" id="375926"/>
    <lineage>
        <taxon>Bacteria</taxon>
        <taxon>Pseudomonadati</taxon>
        <taxon>Campylobacterota</taxon>
        <taxon>Epsilonproteobacteria</taxon>
        <taxon>Campylobacterales</taxon>
        <taxon>Helicobacteraceae</taxon>
        <taxon>Helicobacter</taxon>
    </lineage>
</organism>
<dbReference type="SUPFAM" id="SSF53448">
    <property type="entry name" value="Nucleotide-diphospho-sugar transferases"/>
    <property type="match status" value="1"/>
</dbReference>
<proteinExistence type="predicted"/>
<evidence type="ECO:0000313" key="4">
    <source>
        <dbReference type="EMBL" id="RDU74342.1"/>
    </source>
</evidence>
<feature type="domain" description="Glycosyltransferase 2-like" evidence="3">
    <location>
        <begin position="87"/>
        <end position="173"/>
    </location>
</feature>
<dbReference type="AlphaFoldDB" id="A0A3D8JA87"/>
<gene>
    <name evidence="4" type="ORF">CQA57_02360</name>
</gene>
<dbReference type="Gene3D" id="3.90.550.10">
    <property type="entry name" value="Spore Coat Polysaccharide Biosynthesis Protein SpsA, Chain A"/>
    <property type="match status" value="1"/>
</dbReference>
<comment type="caution">
    <text evidence="4">The sequence shown here is derived from an EMBL/GenBank/DDBJ whole genome shotgun (WGS) entry which is preliminary data.</text>
</comment>
<reference evidence="4 5" key="1">
    <citation type="submission" date="2018-04" db="EMBL/GenBank/DDBJ databases">
        <title>Novel Campyloabacter and Helicobacter Species and Strains.</title>
        <authorList>
            <person name="Mannion A.J."/>
            <person name="Shen Z."/>
            <person name="Fox J.G."/>
        </authorList>
    </citation>
    <scope>NUCLEOTIDE SEQUENCE [LARGE SCALE GENOMIC DNA]</scope>
    <source>
        <strain evidence="4 5">MIT 04-9362</strain>
    </source>
</reference>
<dbReference type="InterPro" id="IPR029044">
    <property type="entry name" value="Nucleotide-diphossugar_trans"/>
</dbReference>
<keyword evidence="5" id="KW-1185">Reference proteome</keyword>
<dbReference type="InterPro" id="IPR001173">
    <property type="entry name" value="Glyco_trans_2-like"/>
</dbReference>
<dbReference type="GO" id="GO:0016758">
    <property type="term" value="F:hexosyltransferase activity"/>
    <property type="evidence" value="ECO:0007669"/>
    <property type="project" value="UniProtKB-ARBA"/>
</dbReference>
<accession>A0A3D8JA87</accession>
<dbReference type="OrthoDB" id="5323862at2"/>
<dbReference type="CDD" id="cd00761">
    <property type="entry name" value="Glyco_tranf_GTA_type"/>
    <property type="match status" value="1"/>
</dbReference>